<organism evidence="6 11">
    <name type="scientific">Cafeteria roenbergensis</name>
    <name type="common">Marine flagellate</name>
    <dbReference type="NCBI Taxonomy" id="33653"/>
    <lineage>
        <taxon>Eukaryota</taxon>
        <taxon>Sar</taxon>
        <taxon>Stramenopiles</taxon>
        <taxon>Bigyra</taxon>
        <taxon>Opalozoa</taxon>
        <taxon>Bicosoecida</taxon>
        <taxon>Cafeteriaceae</taxon>
        <taxon>Cafeteria</taxon>
    </lineage>
</organism>
<dbReference type="PANTHER" id="PTHR48112">
    <property type="entry name" value="HIGH MOBILITY GROUP PROTEIN DSP1"/>
    <property type="match status" value="1"/>
</dbReference>
<feature type="compositionally biased region" description="Basic residues" evidence="3">
    <location>
        <begin position="112"/>
        <end position="121"/>
    </location>
</feature>
<dbReference type="Proteomes" id="UP000322899">
    <property type="component" value="Unassembled WGS sequence"/>
</dbReference>
<dbReference type="Gene3D" id="1.10.30.10">
    <property type="entry name" value="High mobility group box domain"/>
    <property type="match status" value="2"/>
</dbReference>
<dbReference type="SMART" id="SM00398">
    <property type="entry name" value="HMG"/>
    <property type="match status" value="2"/>
</dbReference>
<gene>
    <name evidence="8" type="ORF">FNF27_06985</name>
    <name evidence="6" type="ORF">FNF28_06260</name>
    <name evidence="5" type="ORF">FNF29_02486</name>
    <name evidence="7" type="ORF">FNF31_05035</name>
</gene>
<dbReference type="GO" id="GO:0006357">
    <property type="term" value="P:regulation of transcription by RNA polymerase II"/>
    <property type="evidence" value="ECO:0007669"/>
    <property type="project" value="TreeGrafter"/>
</dbReference>
<dbReference type="EMBL" id="VLTL01000150">
    <property type="protein sequence ID" value="KAA0158351.1"/>
    <property type="molecule type" value="Genomic_DNA"/>
</dbReference>
<dbReference type="Proteomes" id="UP000325113">
    <property type="component" value="Unassembled WGS sequence"/>
</dbReference>
<feature type="region of interest" description="Disordered" evidence="3">
    <location>
        <begin position="106"/>
        <end position="129"/>
    </location>
</feature>
<dbReference type="Pfam" id="PF00505">
    <property type="entry name" value="HMG_box"/>
    <property type="match status" value="2"/>
</dbReference>
<evidence type="ECO:0000256" key="1">
    <source>
        <dbReference type="ARBA" id="ARBA00023125"/>
    </source>
</evidence>
<dbReference type="EMBL" id="VLTN01000012">
    <property type="protein sequence ID" value="KAA0154266.1"/>
    <property type="molecule type" value="Genomic_DNA"/>
</dbReference>
<dbReference type="OrthoDB" id="1919336at2759"/>
<feature type="domain" description="HMG box" evidence="4">
    <location>
        <begin position="34"/>
        <end position="103"/>
    </location>
</feature>
<dbReference type="SUPFAM" id="SSF47095">
    <property type="entry name" value="HMG-box"/>
    <property type="match status" value="2"/>
</dbReference>
<comment type="caution">
    <text evidence="6">The sequence shown here is derived from an EMBL/GenBank/DDBJ whole genome shotgun (WGS) entry which is preliminary data.</text>
</comment>
<dbReference type="EMBL" id="VLTO01000071">
    <property type="protein sequence ID" value="KAA0169301.1"/>
    <property type="molecule type" value="Genomic_DNA"/>
</dbReference>
<dbReference type="InterPro" id="IPR050342">
    <property type="entry name" value="HMGB"/>
</dbReference>
<evidence type="ECO:0000313" key="12">
    <source>
        <dbReference type="Proteomes" id="UP000325113"/>
    </source>
</evidence>
<dbReference type="InterPro" id="IPR009071">
    <property type="entry name" value="HMG_box_dom"/>
</dbReference>
<evidence type="ECO:0000313" key="5">
    <source>
        <dbReference type="EMBL" id="KAA0154266.1"/>
    </source>
</evidence>
<dbReference type="EMBL" id="VLTM01000058">
    <property type="protein sequence ID" value="KAA0159083.1"/>
    <property type="molecule type" value="Genomic_DNA"/>
</dbReference>
<dbReference type="PROSITE" id="PS50118">
    <property type="entry name" value="HMG_BOX_2"/>
    <property type="match status" value="2"/>
</dbReference>
<dbReference type="Proteomes" id="UP000324907">
    <property type="component" value="Unassembled WGS sequence"/>
</dbReference>
<keyword evidence="10" id="KW-1185">Reference proteome</keyword>
<name>A0A5A8D2Z4_CAFRO</name>
<protein>
    <recommendedName>
        <fullName evidence="4">HMG box domain-containing protein</fullName>
    </recommendedName>
</protein>
<feature type="DNA-binding region" description="HMG box" evidence="2">
    <location>
        <begin position="34"/>
        <end position="103"/>
    </location>
</feature>
<keyword evidence="2" id="KW-0539">Nucleus</keyword>
<evidence type="ECO:0000313" key="9">
    <source>
        <dbReference type="Proteomes" id="UP000322899"/>
    </source>
</evidence>
<feature type="DNA-binding region" description="HMG box" evidence="2">
    <location>
        <begin position="129"/>
        <end position="195"/>
    </location>
</feature>
<dbReference type="OMA" id="SEEMALW"/>
<keyword evidence="1 2" id="KW-0238">DNA-binding</keyword>
<dbReference type="InterPro" id="IPR036910">
    <property type="entry name" value="HMG_box_dom_sf"/>
</dbReference>
<dbReference type="PANTHER" id="PTHR48112:SF22">
    <property type="entry name" value="MITOCHONDRIAL TRANSCRIPTION FACTOR A, ISOFORM B"/>
    <property type="match status" value="1"/>
</dbReference>
<dbReference type="AlphaFoldDB" id="A0A5A8D2Z4"/>
<evidence type="ECO:0000313" key="11">
    <source>
        <dbReference type="Proteomes" id="UP000324907"/>
    </source>
</evidence>
<evidence type="ECO:0000256" key="2">
    <source>
        <dbReference type="PROSITE-ProRule" id="PRU00267"/>
    </source>
</evidence>
<dbReference type="CDD" id="cd00084">
    <property type="entry name" value="HMG-box_SF"/>
    <property type="match status" value="1"/>
</dbReference>
<accession>A0A5A8D2Z4</accession>
<evidence type="ECO:0000256" key="3">
    <source>
        <dbReference type="SAM" id="MobiDB-lite"/>
    </source>
</evidence>
<dbReference type="GO" id="GO:0003677">
    <property type="term" value="F:DNA binding"/>
    <property type="evidence" value="ECO:0007669"/>
    <property type="project" value="UniProtKB-UniRule"/>
</dbReference>
<sequence length="204" mass="22484">MLARSINASRRAVMQHRPSGVACLASAVAVPGVPKRPTPAYARFAKAKYEATMAALPEGSTSKDAFRDIGRQWQEATDAELEPYFDAFQADTDKYHSEVESFLAAGGDPASLKRKSPKDKRVKRDPTKPKRAMTAWTAFVKHYMNTVKAPEVKVTEAMKAASVAFKALPPAELAGFERQAEEDSVRYSEEMALWTTAQEAEDRA</sequence>
<evidence type="ECO:0000313" key="7">
    <source>
        <dbReference type="EMBL" id="KAA0159083.1"/>
    </source>
</evidence>
<reference evidence="9 10" key="1">
    <citation type="submission" date="2019-07" db="EMBL/GenBank/DDBJ databases">
        <title>Genomes of Cafeteria roenbergensis.</title>
        <authorList>
            <person name="Fischer M.G."/>
            <person name="Hackl T."/>
            <person name="Roman M."/>
        </authorList>
    </citation>
    <scope>NUCLEOTIDE SEQUENCE [LARGE SCALE GENOMIC DNA]</scope>
    <source>
        <strain evidence="5 10">BVI</strain>
        <strain evidence="7 12">Cflag</strain>
        <strain evidence="8 9">E4-10P</strain>
        <strain evidence="6 11">RCC970-E3</strain>
    </source>
</reference>
<evidence type="ECO:0000313" key="8">
    <source>
        <dbReference type="EMBL" id="KAA0169301.1"/>
    </source>
</evidence>
<dbReference type="GO" id="GO:0005634">
    <property type="term" value="C:nucleus"/>
    <property type="evidence" value="ECO:0007669"/>
    <property type="project" value="UniProtKB-UniRule"/>
</dbReference>
<evidence type="ECO:0000313" key="10">
    <source>
        <dbReference type="Proteomes" id="UP000323011"/>
    </source>
</evidence>
<dbReference type="Proteomes" id="UP000323011">
    <property type="component" value="Unassembled WGS sequence"/>
</dbReference>
<feature type="domain" description="HMG box" evidence="4">
    <location>
        <begin position="129"/>
        <end position="195"/>
    </location>
</feature>
<evidence type="ECO:0000313" key="6">
    <source>
        <dbReference type="EMBL" id="KAA0158351.1"/>
    </source>
</evidence>
<evidence type="ECO:0000259" key="4">
    <source>
        <dbReference type="PROSITE" id="PS50118"/>
    </source>
</evidence>
<proteinExistence type="predicted"/>